<dbReference type="Proteomes" id="UP000324748">
    <property type="component" value="Unassembled WGS sequence"/>
</dbReference>
<dbReference type="OrthoDB" id="2510501at2759"/>
<evidence type="ECO:0000256" key="1">
    <source>
        <dbReference type="SAM" id="SignalP"/>
    </source>
</evidence>
<dbReference type="OMA" id="QIAGTHE"/>
<dbReference type="AlphaFoldDB" id="A0A5B0Q7I9"/>
<dbReference type="EMBL" id="VDEP01000209">
    <property type="protein sequence ID" value="KAA1123396.1"/>
    <property type="molecule type" value="Genomic_DNA"/>
</dbReference>
<dbReference type="EMBL" id="VSWC01000028">
    <property type="protein sequence ID" value="KAA1109105.1"/>
    <property type="molecule type" value="Genomic_DNA"/>
</dbReference>
<dbReference type="EMBL" id="VSWC01000118">
    <property type="protein sequence ID" value="KAA1083631.1"/>
    <property type="molecule type" value="Genomic_DNA"/>
</dbReference>
<proteinExistence type="predicted"/>
<evidence type="ECO:0000313" key="7">
    <source>
        <dbReference type="Proteomes" id="UP000325313"/>
    </source>
</evidence>
<evidence type="ECO:0000313" key="6">
    <source>
        <dbReference type="Proteomes" id="UP000324748"/>
    </source>
</evidence>
<dbReference type="EMBL" id="VDEP01000073">
    <property type="protein sequence ID" value="KAA1133193.1"/>
    <property type="molecule type" value="Genomic_DNA"/>
</dbReference>
<protein>
    <submittedName>
        <fullName evidence="3">Uncharacterized protein</fullName>
    </submittedName>
</protein>
<evidence type="ECO:0000313" key="2">
    <source>
        <dbReference type="EMBL" id="KAA1083631.1"/>
    </source>
</evidence>
<keyword evidence="6" id="KW-1185">Reference proteome</keyword>
<accession>A0A5B0Q7I9</accession>
<evidence type="ECO:0000313" key="4">
    <source>
        <dbReference type="EMBL" id="KAA1123396.1"/>
    </source>
</evidence>
<organism evidence="3 6">
    <name type="scientific">Puccinia graminis f. sp. tritici</name>
    <dbReference type="NCBI Taxonomy" id="56615"/>
    <lineage>
        <taxon>Eukaryota</taxon>
        <taxon>Fungi</taxon>
        <taxon>Dikarya</taxon>
        <taxon>Basidiomycota</taxon>
        <taxon>Pucciniomycotina</taxon>
        <taxon>Pucciniomycetes</taxon>
        <taxon>Pucciniales</taxon>
        <taxon>Pucciniaceae</taxon>
        <taxon>Puccinia</taxon>
    </lineage>
</organism>
<evidence type="ECO:0000313" key="3">
    <source>
        <dbReference type="EMBL" id="KAA1109105.1"/>
    </source>
</evidence>
<feature type="chain" id="PRO_5036137976" evidence="1">
    <location>
        <begin position="21"/>
        <end position="281"/>
    </location>
</feature>
<name>A0A5B0Q7I9_PUCGR</name>
<dbReference type="Proteomes" id="UP000325313">
    <property type="component" value="Unassembled WGS sequence"/>
</dbReference>
<feature type="signal peptide" evidence="1">
    <location>
        <begin position="1"/>
        <end position="20"/>
    </location>
</feature>
<keyword evidence="1" id="KW-0732">Signal</keyword>
<evidence type="ECO:0000313" key="5">
    <source>
        <dbReference type="EMBL" id="KAA1133193.1"/>
    </source>
</evidence>
<reference evidence="6 7" key="1">
    <citation type="submission" date="2019-05" db="EMBL/GenBank/DDBJ databases">
        <title>Emergence of the Ug99 lineage of the wheat stem rust pathogen through somatic hybridization.</title>
        <authorList>
            <person name="Li F."/>
            <person name="Upadhyaya N.M."/>
            <person name="Sperschneider J."/>
            <person name="Matny O."/>
            <person name="Nguyen-Phuc H."/>
            <person name="Mago R."/>
            <person name="Raley C."/>
            <person name="Miller M.E."/>
            <person name="Silverstein K.A.T."/>
            <person name="Henningsen E."/>
            <person name="Hirsch C.D."/>
            <person name="Visser B."/>
            <person name="Pretorius Z.A."/>
            <person name="Steffenson B.J."/>
            <person name="Schwessinger B."/>
            <person name="Dodds P.N."/>
            <person name="Figueroa M."/>
        </authorList>
    </citation>
    <scope>NUCLEOTIDE SEQUENCE [LARGE SCALE GENOMIC DNA]</scope>
    <source>
        <strain evidence="3">21-0</strain>
        <strain evidence="4 7">Ug99</strain>
    </source>
</reference>
<gene>
    <name evidence="2" type="ORF">PGT21_001900</name>
    <name evidence="3" type="ORF">PGT21_033180</name>
    <name evidence="4" type="ORF">PGTUg99_019742</name>
    <name evidence="5" type="ORF">PGTUg99_025655</name>
</gene>
<comment type="caution">
    <text evidence="3">The sequence shown here is derived from an EMBL/GenBank/DDBJ whole genome shotgun (WGS) entry which is preliminary data.</text>
</comment>
<sequence>MHVSCSVISAAILLAGQSQSAPILGLDDGLLSTNLQLLGGLTHTIEGVPVAGQLTNGLLGVSNDGTSAGLLTTHGPDGGSKLAEVLEASKPDSLVEGSKSGGLLTVSGKDGSDSLLDTHGLFGKSTLRKRFSLPLIGEVAVFDGFTTKAKSMASDLGSKLSGILRKRSTQPLPSPTSLLSNLPVVGYIPGMPALPAISSLPVVRNIPGLALIPGLGTTSAASGIGAAVNSIASVHRSATEAALDAPMNTINTGINSAFLGAVGAVSGAPAAVDSLLNKPKA</sequence>